<dbReference type="Proteomes" id="UP000215914">
    <property type="component" value="Chromosome 2"/>
</dbReference>
<sequence>MFYAFVIRLFICCCGLKVIDGLRTICRLLDLGCFCFFLNDKERCANHCETGCCGQGRLIDCRQPLGSHKYAETRPPPAQRHDSGVIGKTSPQLAPPVFTFHLDVAKNNVESGSRTWVIRNTKSFPNHSTTTSLAQFAFVDWWLQLQEMEHA</sequence>
<evidence type="ECO:0000313" key="3">
    <source>
        <dbReference type="Proteomes" id="UP000215914"/>
    </source>
</evidence>
<keyword evidence="3" id="KW-1185">Reference proteome</keyword>
<evidence type="ECO:0000313" key="2">
    <source>
        <dbReference type="EMBL" id="OTG34694.1"/>
    </source>
</evidence>
<feature type="chain" id="PRO_5012354862" description="Secreted protein" evidence="1">
    <location>
        <begin position="22"/>
        <end position="151"/>
    </location>
</feature>
<gene>
    <name evidence="2" type="ORF">HannXRQ_Chr02g0048581</name>
</gene>
<reference evidence="3" key="1">
    <citation type="journal article" date="2017" name="Nature">
        <title>The sunflower genome provides insights into oil metabolism, flowering and Asterid evolution.</title>
        <authorList>
            <person name="Badouin H."/>
            <person name="Gouzy J."/>
            <person name="Grassa C.J."/>
            <person name="Murat F."/>
            <person name="Staton S.E."/>
            <person name="Cottret L."/>
            <person name="Lelandais-Briere C."/>
            <person name="Owens G.L."/>
            <person name="Carrere S."/>
            <person name="Mayjonade B."/>
            <person name="Legrand L."/>
            <person name="Gill N."/>
            <person name="Kane N.C."/>
            <person name="Bowers J.E."/>
            <person name="Hubner S."/>
            <person name="Bellec A."/>
            <person name="Berard A."/>
            <person name="Berges H."/>
            <person name="Blanchet N."/>
            <person name="Boniface M.C."/>
            <person name="Brunel D."/>
            <person name="Catrice O."/>
            <person name="Chaidir N."/>
            <person name="Claudel C."/>
            <person name="Donnadieu C."/>
            <person name="Faraut T."/>
            <person name="Fievet G."/>
            <person name="Helmstetter N."/>
            <person name="King M."/>
            <person name="Knapp S.J."/>
            <person name="Lai Z."/>
            <person name="Le Paslier M.C."/>
            <person name="Lippi Y."/>
            <person name="Lorenzon L."/>
            <person name="Mandel J.R."/>
            <person name="Marage G."/>
            <person name="Marchand G."/>
            <person name="Marquand E."/>
            <person name="Bret-Mestries E."/>
            <person name="Morien E."/>
            <person name="Nambeesan S."/>
            <person name="Nguyen T."/>
            <person name="Pegot-Espagnet P."/>
            <person name="Pouilly N."/>
            <person name="Raftis F."/>
            <person name="Sallet E."/>
            <person name="Schiex T."/>
            <person name="Thomas J."/>
            <person name="Vandecasteele C."/>
            <person name="Vares D."/>
            <person name="Vear F."/>
            <person name="Vautrin S."/>
            <person name="Crespi M."/>
            <person name="Mangin B."/>
            <person name="Burke J.M."/>
            <person name="Salse J."/>
            <person name="Munos S."/>
            <person name="Vincourt P."/>
            <person name="Rieseberg L.H."/>
            <person name="Langlade N.B."/>
        </authorList>
    </citation>
    <scope>NUCLEOTIDE SEQUENCE [LARGE SCALE GENOMIC DNA]</scope>
    <source>
        <strain evidence="3">cv. SF193</strain>
    </source>
</reference>
<protein>
    <recommendedName>
        <fullName evidence="4">Secreted protein</fullName>
    </recommendedName>
</protein>
<accession>A0A251VGY6</accession>
<keyword evidence="1" id="KW-0732">Signal</keyword>
<dbReference type="EMBL" id="CM007891">
    <property type="protein sequence ID" value="OTG34694.1"/>
    <property type="molecule type" value="Genomic_DNA"/>
</dbReference>
<evidence type="ECO:0000256" key="1">
    <source>
        <dbReference type="SAM" id="SignalP"/>
    </source>
</evidence>
<feature type="signal peptide" evidence="1">
    <location>
        <begin position="1"/>
        <end position="21"/>
    </location>
</feature>
<evidence type="ECO:0008006" key="4">
    <source>
        <dbReference type="Google" id="ProtNLM"/>
    </source>
</evidence>
<dbReference type="InParanoid" id="A0A251VGY6"/>
<organism evidence="2 3">
    <name type="scientific">Helianthus annuus</name>
    <name type="common">Common sunflower</name>
    <dbReference type="NCBI Taxonomy" id="4232"/>
    <lineage>
        <taxon>Eukaryota</taxon>
        <taxon>Viridiplantae</taxon>
        <taxon>Streptophyta</taxon>
        <taxon>Embryophyta</taxon>
        <taxon>Tracheophyta</taxon>
        <taxon>Spermatophyta</taxon>
        <taxon>Magnoliopsida</taxon>
        <taxon>eudicotyledons</taxon>
        <taxon>Gunneridae</taxon>
        <taxon>Pentapetalae</taxon>
        <taxon>asterids</taxon>
        <taxon>campanulids</taxon>
        <taxon>Asterales</taxon>
        <taxon>Asteraceae</taxon>
        <taxon>Asteroideae</taxon>
        <taxon>Heliantheae alliance</taxon>
        <taxon>Heliantheae</taxon>
        <taxon>Helianthus</taxon>
    </lineage>
</organism>
<proteinExistence type="predicted"/>
<name>A0A251VGY6_HELAN</name>
<dbReference type="AlphaFoldDB" id="A0A251VGY6"/>